<comment type="similarity">
    <text evidence="1">Belongs to the DinB family.</text>
</comment>
<keyword evidence="5" id="KW-1185">Reference proteome</keyword>
<organism evidence="4 5">
    <name type="scientific">Paenactinomyces guangxiensis</name>
    <dbReference type="NCBI Taxonomy" id="1490290"/>
    <lineage>
        <taxon>Bacteria</taxon>
        <taxon>Bacillati</taxon>
        <taxon>Bacillota</taxon>
        <taxon>Bacilli</taxon>
        <taxon>Bacillales</taxon>
        <taxon>Thermoactinomycetaceae</taxon>
        <taxon>Paenactinomyces</taxon>
    </lineage>
</organism>
<evidence type="ECO:0000256" key="1">
    <source>
        <dbReference type="ARBA" id="ARBA00008635"/>
    </source>
</evidence>
<protein>
    <submittedName>
        <fullName evidence="4">DinB family protein</fullName>
    </submittedName>
</protein>
<accession>A0A7W1WPX2</accession>
<evidence type="ECO:0000256" key="3">
    <source>
        <dbReference type="PIRSR" id="PIRSR607837-1"/>
    </source>
</evidence>
<proteinExistence type="inferred from homology"/>
<dbReference type="InterPro" id="IPR034660">
    <property type="entry name" value="DinB/YfiT-like"/>
</dbReference>
<dbReference type="AlphaFoldDB" id="A0A7W1WPX2"/>
<feature type="binding site" evidence="3">
    <location>
        <position position="51"/>
    </location>
    <ligand>
        <name>a divalent metal cation</name>
        <dbReference type="ChEBI" id="CHEBI:60240"/>
    </ligand>
</feature>
<dbReference type="EMBL" id="JACEIQ010000004">
    <property type="protein sequence ID" value="MBA4493860.1"/>
    <property type="molecule type" value="Genomic_DNA"/>
</dbReference>
<dbReference type="InterPro" id="IPR007837">
    <property type="entry name" value="DinB"/>
</dbReference>
<reference evidence="4 5" key="1">
    <citation type="submission" date="2020-07" db="EMBL/GenBank/DDBJ databases">
        <authorList>
            <person name="Feng H."/>
        </authorList>
    </citation>
    <scope>NUCLEOTIDE SEQUENCE [LARGE SCALE GENOMIC DNA]</scope>
    <source>
        <strain evidence="5">s-10</strain>
    </source>
</reference>
<dbReference type="Proteomes" id="UP000535491">
    <property type="component" value="Unassembled WGS sequence"/>
</dbReference>
<evidence type="ECO:0000256" key="2">
    <source>
        <dbReference type="ARBA" id="ARBA00022723"/>
    </source>
</evidence>
<name>A0A7W1WPX2_9BACL</name>
<dbReference type="SUPFAM" id="SSF109854">
    <property type="entry name" value="DinB/YfiT-like putative metalloenzymes"/>
    <property type="match status" value="1"/>
</dbReference>
<keyword evidence="2 3" id="KW-0479">Metal-binding</keyword>
<comment type="caution">
    <text evidence="4">The sequence shown here is derived from an EMBL/GenBank/DDBJ whole genome shotgun (WGS) entry which is preliminary data.</text>
</comment>
<dbReference type="GO" id="GO:0046872">
    <property type="term" value="F:metal ion binding"/>
    <property type="evidence" value="ECO:0007669"/>
    <property type="project" value="UniProtKB-KW"/>
</dbReference>
<gene>
    <name evidence="4" type="ORF">H1191_06015</name>
</gene>
<evidence type="ECO:0000313" key="5">
    <source>
        <dbReference type="Proteomes" id="UP000535491"/>
    </source>
</evidence>
<feature type="binding site" evidence="3">
    <location>
        <position position="135"/>
    </location>
    <ligand>
        <name>a divalent metal cation</name>
        <dbReference type="ChEBI" id="CHEBI:60240"/>
    </ligand>
</feature>
<sequence>MTSPVTTRELLFHELSVLVRTTRQLLSKIDGDHWTFRPHPSMRTLHELAEHLVQIPAVDLAILQEKDQRSVQQLEAELSSDNKEGLIAVLETGQQQLREYMESLDEQSFFEKRTTAFYAQESSTQAKWLLEIVTHMAHHRSQLFNYLKQLDYNVNMFDLY</sequence>
<feature type="binding site" evidence="3">
    <location>
        <position position="139"/>
    </location>
    <ligand>
        <name>a divalent metal cation</name>
        <dbReference type="ChEBI" id="CHEBI:60240"/>
    </ligand>
</feature>
<evidence type="ECO:0000313" key="4">
    <source>
        <dbReference type="EMBL" id="MBA4493860.1"/>
    </source>
</evidence>
<dbReference type="Gene3D" id="1.20.120.450">
    <property type="entry name" value="dinb family like domain"/>
    <property type="match status" value="1"/>
</dbReference>
<dbReference type="RefSeq" id="WP_181751102.1">
    <property type="nucleotide sequence ID" value="NZ_JACEIQ010000004.1"/>
</dbReference>
<dbReference type="Pfam" id="PF05163">
    <property type="entry name" value="DinB"/>
    <property type="match status" value="1"/>
</dbReference>